<dbReference type="AlphaFoldDB" id="A0A8X6PT97"/>
<gene>
    <name evidence="1" type="primary">PGBD3_57</name>
    <name evidence="1" type="ORF">NPIL_396991</name>
</gene>
<dbReference type="PANTHER" id="PTHR47272">
    <property type="entry name" value="DDE_TNP_1_7 DOMAIN-CONTAINING PROTEIN"/>
    <property type="match status" value="1"/>
</dbReference>
<dbReference type="OrthoDB" id="6495616at2759"/>
<dbReference type="CDD" id="cd19757">
    <property type="entry name" value="Bbox1"/>
    <property type="match status" value="1"/>
</dbReference>
<organism evidence="1 2">
    <name type="scientific">Nephila pilipes</name>
    <name type="common">Giant wood spider</name>
    <name type="synonym">Nephila maculata</name>
    <dbReference type="NCBI Taxonomy" id="299642"/>
    <lineage>
        <taxon>Eukaryota</taxon>
        <taxon>Metazoa</taxon>
        <taxon>Ecdysozoa</taxon>
        <taxon>Arthropoda</taxon>
        <taxon>Chelicerata</taxon>
        <taxon>Arachnida</taxon>
        <taxon>Araneae</taxon>
        <taxon>Araneomorphae</taxon>
        <taxon>Entelegynae</taxon>
        <taxon>Araneoidea</taxon>
        <taxon>Nephilidae</taxon>
        <taxon>Nephila</taxon>
    </lineage>
</organism>
<reference evidence="1" key="1">
    <citation type="submission" date="2020-08" db="EMBL/GenBank/DDBJ databases">
        <title>Multicomponent nature underlies the extraordinary mechanical properties of spider dragline silk.</title>
        <authorList>
            <person name="Kono N."/>
            <person name="Nakamura H."/>
            <person name="Mori M."/>
            <person name="Yoshida Y."/>
            <person name="Ohtoshi R."/>
            <person name="Malay A.D."/>
            <person name="Moran D.A.P."/>
            <person name="Tomita M."/>
            <person name="Numata K."/>
            <person name="Arakawa K."/>
        </authorList>
    </citation>
    <scope>NUCLEOTIDE SEQUENCE</scope>
</reference>
<comment type="caution">
    <text evidence="1">The sequence shown here is derived from an EMBL/GenBank/DDBJ whole genome shotgun (WGS) entry which is preliminary data.</text>
</comment>
<sequence length="392" mass="44796">MLFLSSVNYFVLRNSSPGGYGEGFEQLISLLMDSPGFRNWFEEIWNADESDIDISDFENDENDDDLKNPSFAPLDLQYDSSSEEETKEEVSIVPDISIVDSVLEQKISCLSTVSITPKRFKREKMCKPSFSASSTHSPIDVPNISHLKIPEHSRRPYWKSLLSEEFNPLPPAPSFIENNRYLPVQSPEDYFHNHTSVRQFIKGKPNPCGLKIFVATAPDGLPLDFFIYEGSGDKIVNDSADNDIKELDTGGKVVLRLSENLPPGYFAIAASWIEYRRHKAMSSAQKFDYLAFRIKIQEYLFHGSEESYTSEYEPSEPPTPQKRKINAKVPLPSDHLRKKQTLHLPEIPQPASKNRCRMPGCKSNSARMRCTTCKVFLCMQEDRQCFKLFHEL</sequence>
<accession>A0A8X6PT97</accession>
<evidence type="ECO:0000313" key="1">
    <source>
        <dbReference type="EMBL" id="GFT80177.1"/>
    </source>
</evidence>
<name>A0A8X6PT97_NEPPI</name>
<proteinExistence type="predicted"/>
<dbReference type="Proteomes" id="UP000887013">
    <property type="component" value="Unassembled WGS sequence"/>
</dbReference>
<evidence type="ECO:0000313" key="2">
    <source>
        <dbReference type="Proteomes" id="UP000887013"/>
    </source>
</evidence>
<keyword evidence="2" id="KW-1185">Reference proteome</keyword>
<dbReference type="PANTHER" id="PTHR47272:SF2">
    <property type="entry name" value="PIGGYBAC TRANSPOSABLE ELEMENT-DERIVED PROTEIN 3-LIKE"/>
    <property type="match status" value="1"/>
</dbReference>
<dbReference type="EMBL" id="BMAW01071878">
    <property type="protein sequence ID" value="GFT80177.1"/>
    <property type="molecule type" value="Genomic_DNA"/>
</dbReference>
<protein>
    <submittedName>
        <fullName evidence="1">PiggyBac transposable element-derived protein 3</fullName>
    </submittedName>
</protein>